<dbReference type="Gene3D" id="1.10.287.950">
    <property type="entry name" value="Methyl-accepting chemotaxis protein"/>
    <property type="match status" value="1"/>
</dbReference>
<dbReference type="InterPro" id="IPR035965">
    <property type="entry name" value="PAS-like_dom_sf"/>
</dbReference>
<evidence type="ECO:0000259" key="2">
    <source>
        <dbReference type="PROSITE" id="PS50111"/>
    </source>
</evidence>
<evidence type="ECO:0000313" key="5">
    <source>
        <dbReference type="Proteomes" id="UP000298781"/>
    </source>
</evidence>
<accession>A0A4D7BAE6</accession>
<organism evidence="4 5">
    <name type="scientific">Phreatobacter stygius</name>
    <dbReference type="NCBI Taxonomy" id="1940610"/>
    <lineage>
        <taxon>Bacteria</taxon>
        <taxon>Pseudomonadati</taxon>
        <taxon>Pseudomonadota</taxon>
        <taxon>Alphaproteobacteria</taxon>
        <taxon>Hyphomicrobiales</taxon>
        <taxon>Phreatobacteraceae</taxon>
        <taxon>Phreatobacter</taxon>
    </lineage>
</organism>
<name>A0A4D7BAE6_9HYPH</name>
<dbReference type="Gene3D" id="3.30.450.20">
    <property type="entry name" value="PAS domain"/>
    <property type="match status" value="2"/>
</dbReference>
<dbReference type="InterPro" id="IPR004089">
    <property type="entry name" value="MCPsignal_dom"/>
</dbReference>
<feature type="domain" description="PAC" evidence="3">
    <location>
        <begin position="206"/>
        <end position="258"/>
    </location>
</feature>
<protein>
    <submittedName>
        <fullName evidence="4">PAS domain S-box protein</fullName>
    </submittedName>
</protein>
<dbReference type="InterPro" id="IPR050903">
    <property type="entry name" value="Bact_Chemotaxis_MeTrfase"/>
</dbReference>
<dbReference type="CDD" id="cd00130">
    <property type="entry name" value="PAS"/>
    <property type="match status" value="2"/>
</dbReference>
<dbReference type="GO" id="GO:0006935">
    <property type="term" value="P:chemotaxis"/>
    <property type="evidence" value="ECO:0007669"/>
    <property type="project" value="InterPro"/>
</dbReference>
<dbReference type="PANTHER" id="PTHR24422:SF10">
    <property type="entry name" value="CHEMOTAXIS PROTEIN METHYLTRANSFERASE 2"/>
    <property type="match status" value="1"/>
</dbReference>
<dbReference type="InterPro" id="IPR000700">
    <property type="entry name" value="PAS-assoc_C"/>
</dbReference>
<evidence type="ECO:0000259" key="3">
    <source>
        <dbReference type="PROSITE" id="PS50113"/>
    </source>
</evidence>
<feature type="domain" description="Methyl-accepting transducer" evidence="2">
    <location>
        <begin position="256"/>
        <end position="478"/>
    </location>
</feature>
<dbReference type="SMART" id="SM00283">
    <property type="entry name" value="MA"/>
    <property type="match status" value="1"/>
</dbReference>
<dbReference type="InterPro" id="IPR000014">
    <property type="entry name" value="PAS"/>
</dbReference>
<dbReference type="PROSITE" id="PS50113">
    <property type="entry name" value="PAC"/>
    <property type="match status" value="2"/>
</dbReference>
<feature type="domain" description="PAC" evidence="3">
    <location>
        <begin position="84"/>
        <end position="136"/>
    </location>
</feature>
<reference evidence="4 5" key="1">
    <citation type="submission" date="2019-04" db="EMBL/GenBank/DDBJ databases">
        <title>Phreatobacter aquaticus sp. nov.</title>
        <authorList>
            <person name="Choi A."/>
        </authorList>
    </citation>
    <scope>NUCLEOTIDE SEQUENCE [LARGE SCALE GENOMIC DNA]</scope>
    <source>
        <strain evidence="4 5">KCTC 52518</strain>
    </source>
</reference>
<dbReference type="SUPFAM" id="SSF58104">
    <property type="entry name" value="Methyl-accepting chemotaxis protein (MCP) signaling domain"/>
    <property type="match status" value="1"/>
</dbReference>
<evidence type="ECO:0000313" key="4">
    <source>
        <dbReference type="EMBL" id="QCI67118.1"/>
    </source>
</evidence>
<dbReference type="NCBIfam" id="TIGR00229">
    <property type="entry name" value="sensory_box"/>
    <property type="match status" value="2"/>
</dbReference>
<dbReference type="KEGG" id="pstg:E8M01_24490"/>
<dbReference type="InterPro" id="IPR001610">
    <property type="entry name" value="PAC"/>
</dbReference>
<dbReference type="EMBL" id="CP039690">
    <property type="protein sequence ID" value="QCI67118.1"/>
    <property type="molecule type" value="Genomic_DNA"/>
</dbReference>
<gene>
    <name evidence="4" type="ORF">E8M01_24490</name>
</gene>
<dbReference type="PROSITE" id="PS50111">
    <property type="entry name" value="CHEMOTAXIS_TRANSDUC_2"/>
    <property type="match status" value="1"/>
</dbReference>
<evidence type="ECO:0000256" key="1">
    <source>
        <dbReference type="PROSITE-ProRule" id="PRU00284"/>
    </source>
</evidence>
<dbReference type="GO" id="GO:0007165">
    <property type="term" value="P:signal transduction"/>
    <property type="evidence" value="ECO:0007669"/>
    <property type="project" value="UniProtKB-KW"/>
</dbReference>
<dbReference type="AlphaFoldDB" id="A0A4D7BAE6"/>
<dbReference type="Proteomes" id="UP000298781">
    <property type="component" value="Chromosome"/>
</dbReference>
<dbReference type="InterPro" id="IPR013655">
    <property type="entry name" value="PAS_fold_3"/>
</dbReference>
<dbReference type="SUPFAM" id="SSF55785">
    <property type="entry name" value="PYP-like sensor domain (PAS domain)"/>
    <property type="match status" value="2"/>
</dbReference>
<dbReference type="Pfam" id="PF00015">
    <property type="entry name" value="MCPsignal"/>
    <property type="match status" value="1"/>
</dbReference>
<sequence>MLNLASKKNQEIAAKLSALDRVQAVIEFDLTGTILAANQNFLTTVGYALGEIVGKHHSMFVEPGHKDSAEYRDFWNRLRAGEFQAAQYRRIGKDGREIWIEASYNPLMGRDRKPYKVVKFATDITAQKAADADRAGQVAAIRKAQAVIEFTLDGKILDANDNFLGAVGYSLAEIKGEHHQMFVEPATRGSLEYRQFWEALKRGEYQAAQYKRVGKGGREIWIEASYNPIFDAAGRPYKVVKFATDITQQMQLLANLRLMIDQNFGEIDQAVARSTSESSNAAEVAEATRGNVQTMAAAAEELAASVVEISQSMAKSQSATDSALEQTHTAGSFAKRLSDAASAMGGIVGLINNIAGQINLLALNATIESARAGEAGRGFAVVASEVKNLANQAAKATEQISSEINGVQTISTEVVNALDSIRASVEIMRNNVIATAASVEEQSAVTRDMSSNMQSAARAVSEISTSMTGISAAVTQVSQAVSTTREAASVLAR</sequence>
<keyword evidence="5" id="KW-1185">Reference proteome</keyword>
<keyword evidence="1" id="KW-0807">Transducer</keyword>
<dbReference type="GO" id="GO:0004888">
    <property type="term" value="F:transmembrane signaling receptor activity"/>
    <property type="evidence" value="ECO:0007669"/>
    <property type="project" value="InterPro"/>
</dbReference>
<proteinExistence type="predicted"/>
<dbReference type="GO" id="GO:0016020">
    <property type="term" value="C:membrane"/>
    <property type="evidence" value="ECO:0007669"/>
    <property type="project" value="InterPro"/>
</dbReference>
<dbReference type="PANTHER" id="PTHR24422">
    <property type="entry name" value="CHEMOTAXIS PROTEIN METHYLTRANSFERASE"/>
    <property type="match status" value="1"/>
</dbReference>
<dbReference type="InterPro" id="IPR004090">
    <property type="entry name" value="Chemotax_Me-accpt_rcpt"/>
</dbReference>
<dbReference type="Pfam" id="PF08447">
    <property type="entry name" value="PAS_3"/>
    <property type="match status" value="2"/>
</dbReference>
<dbReference type="RefSeq" id="WP_136962556.1">
    <property type="nucleotide sequence ID" value="NZ_CP039690.1"/>
</dbReference>
<dbReference type="OrthoDB" id="9797364at2"/>
<dbReference type="SMART" id="SM00086">
    <property type="entry name" value="PAC"/>
    <property type="match status" value="2"/>
</dbReference>
<dbReference type="PRINTS" id="PR00260">
    <property type="entry name" value="CHEMTRNSDUCR"/>
</dbReference>